<sequence>MCALGILRSLVLAGIVGASTLVIGFVAADRLSHTRFQAPPTLTIAKAPVIDPEITGTVIQTAEAPEAKPARAMSGFDTERLNALMRGEMPPPPAPAPSRRR</sequence>
<gene>
    <name evidence="2" type="ORF">MGN01_33380</name>
</gene>
<accession>A0A512JNQ9</accession>
<evidence type="ECO:0000313" key="2">
    <source>
        <dbReference type="EMBL" id="GEP11493.1"/>
    </source>
</evidence>
<evidence type="ECO:0000256" key="1">
    <source>
        <dbReference type="SAM" id="Phobius"/>
    </source>
</evidence>
<name>A0A512JNQ9_9HYPH</name>
<keyword evidence="1" id="KW-1133">Transmembrane helix</keyword>
<evidence type="ECO:0000313" key="3">
    <source>
        <dbReference type="Proteomes" id="UP000321750"/>
    </source>
</evidence>
<comment type="caution">
    <text evidence="2">The sequence shown here is derived from an EMBL/GenBank/DDBJ whole genome shotgun (WGS) entry which is preliminary data.</text>
</comment>
<protein>
    <submittedName>
        <fullName evidence="2">Uncharacterized protein</fullName>
    </submittedName>
</protein>
<dbReference type="AlphaFoldDB" id="A0A512JNQ9"/>
<dbReference type="RefSeq" id="WP_244612307.1">
    <property type="nucleotide sequence ID" value="NZ_BJZV01000019.1"/>
</dbReference>
<feature type="transmembrane region" description="Helical" evidence="1">
    <location>
        <begin position="6"/>
        <end position="28"/>
    </location>
</feature>
<dbReference type="Proteomes" id="UP000321750">
    <property type="component" value="Unassembled WGS sequence"/>
</dbReference>
<proteinExistence type="predicted"/>
<keyword evidence="1" id="KW-0472">Membrane</keyword>
<keyword evidence="3" id="KW-1185">Reference proteome</keyword>
<keyword evidence="1" id="KW-0812">Transmembrane</keyword>
<dbReference type="EMBL" id="BJZV01000019">
    <property type="protein sequence ID" value="GEP11493.1"/>
    <property type="molecule type" value="Genomic_DNA"/>
</dbReference>
<reference evidence="2 3" key="1">
    <citation type="submission" date="2019-07" db="EMBL/GenBank/DDBJ databases">
        <title>Whole genome shotgun sequence of Methylobacterium gnaphalii NBRC 107716.</title>
        <authorList>
            <person name="Hosoyama A."/>
            <person name="Uohara A."/>
            <person name="Ohji S."/>
            <person name="Ichikawa N."/>
        </authorList>
    </citation>
    <scope>NUCLEOTIDE SEQUENCE [LARGE SCALE GENOMIC DNA]</scope>
    <source>
        <strain evidence="2 3">NBRC 107716</strain>
    </source>
</reference>
<organism evidence="2 3">
    <name type="scientific">Methylobacterium gnaphalii</name>
    <dbReference type="NCBI Taxonomy" id="1010610"/>
    <lineage>
        <taxon>Bacteria</taxon>
        <taxon>Pseudomonadati</taxon>
        <taxon>Pseudomonadota</taxon>
        <taxon>Alphaproteobacteria</taxon>
        <taxon>Hyphomicrobiales</taxon>
        <taxon>Methylobacteriaceae</taxon>
        <taxon>Methylobacterium</taxon>
    </lineage>
</organism>